<reference evidence="1" key="1">
    <citation type="submission" date="2012-03" db="EMBL/GenBank/DDBJ databases">
        <title>Functional metagenomics reveals considerable lignocellulase gene clusters in the gut microbiome of a wood-feeding higher termite.</title>
        <authorList>
            <person name="Liu N."/>
        </authorList>
    </citation>
    <scope>NUCLEOTIDE SEQUENCE</scope>
</reference>
<sequence>MFARKMLRIFPYRKQKNVVNFCALNESCTGMPEILET</sequence>
<protein>
    <submittedName>
        <fullName evidence="1">Uncharacterized protein</fullName>
    </submittedName>
</protein>
<dbReference type="AlphaFoldDB" id="A0A806KHQ0"/>
<accession>A0A806KHQ0</accession>
<proteinExistence type="predicted"/>
<organism evidence="1">
    <name type="scientific">uncultured bacterium contig00021</name>
    <dbReference type="NCBI Taxonomy" id="1181511"/>
    <lineage>
        <taxon>Bacteria</taxon>
        <taxon>environmental samples</taxon>
    </lineage>
</organism>
<evidence type="ECO:0000313" key="1">
    <source>
        <dbReference type="EMBL" id="AGS54117.1"/>
    </source>
</evidence>
<dbReference type="EMBL" id="JQ844277">
    <property type="protein sequence ID" value="AGS54117.1"/>
    <property type="molecule type" value="Genomic_DNA"/>
</dbReference>
<name>A0A806KHQ0_9BACT</name>